<name>A0A238UXP3_9ACTN</name>
<keyword evidence="2" id="KW-1185">Reference proteome</keyword>
<gene>
    <name evidence="1" type="ORF">SAMN06265355_101579</name>
</gene>
<proteinExistence type="predicted"/>
<dbReference type="AlphaFoldDB" id="A0A238UXP3"/>
<dbReference type="RefSeq" id="WP_179278612.1">
    <property type="nucleotide sequence ID" value="NZ_FZNP01000001.1"/>
</dbReference>
<dbReference type="Proteomes" id="UP000198420">
    <property type="component" value="Unassembled WGS sequence"/>
</dbReference>
<protein>
    <submittedName>
        <fullName evidence="1">Uncharacterized protein</fullName>
    </submittedName>
</protein>
<sequence length="50" mass="5245">MSIVTEQDGQGTAVPDALVHEFGALLGAASGLERIAGRELERRCGVRHAV</sequence>
<evidence type="ECO:0000313" key="1">
    <source>
        <dbReference type="EMBL" id="SNR26826.1"/>
    </source>
</evidence>
<organism evidence="1 2">
    <name type="scientific">Actinomadura mexicana</name>
    <dbReference type="NCBI Taxonomy" id="134959"/>
    <lineage>
        <taxon>Bacteria</taxon>
        <taxon>Bacillati</taxon>
        <taxon>Actinomycetota</taxon>
        <taxon>Actinomycetes</taxon>
        <taxon>Streptosporangiales</taxon>
        <taxon>Thermomonosporaceae</taxon>
        <taxon>Actinomadura</taxon>
    </lineage>
</organism>
<evidence type="ECO:0000313" key="2">
    <source>
        <dbReference type="Proteomes" id="UP000198420"/>
    </source>
</evidence>
<reference evidence="2" key="1">
    <citation type="submission" date="2017-06" db="EMBL/GenBank/DDBJ databases">
        <authorList>
            <person name="Varghese N."/>
            <person name="Submissions S."/>
        </authorList>
    </citation>
    <scope>NUCLEOTIDE SEQUENCE [LARGE SCALE GENOMIC DNA]</scope>
    <source>
        <strain evidence="2">DSM 44485</strain>
    </source>
</reference>
<accession>A0A238UXP3</accession>
<dbReference type="EMBL" id="FZNP01000001">
    <property type="protein sequence ID" value="SNR26826.1"/>
    <property type="molecule type" value="Genomic_DNA"/>
</dbReference>